<dbReference type="Proteomes" id="UP000252669">
    <property type="component" value="Unassembled WGS sequence"/>
</dbReference>
<dbReference type="GO" id="GO:0046872">
    <property type="term" value="F:metal ion binding"/>
    <property type="evidence" value="ECO:0007669"/>
    <property type="project" value="UniProtKB-KW"/>
</dbReference>
<dbReference type="PANTHER" id="PTHR32439">
    <property type="entry name" value="FERREDOXIN--NITRITE REDUCTASE, CHLOROPLASTIC"/>
    <property type="match status" value="1"/>
</dbReference>
<dbReference type="InterPro" id="IPR036136">
    <property type="entry name" value="Nit/Sulf_reduc_fer-like_dom_sf"/>
</dbReference>
<dbReference type="SUPFAM" id="SSF56014">
    <property type="entry name" value="Nitrite and sulphite reductase 4Fe-4S domain-like"/>
    <property type="match status" value="1"/>
</dbReference>
<dbReference type="InterPro" id="IPR051329">
    <property type="entry name" value="NIR_SIR_4Fe-4S"/>
</dbReference>
<keyword evidence="3" id="KW-0479">Metal-binding</keyword>
<dbReference type="Gene3D" id="3.90.480.20">
    <property type="match status" value="1"/>
</dbReference>
<keyword evidence="10" id="KW-1185">Reference proteome</keyword>
<reference evidence="9 10" key="1">
    <citation type="submission" date="2017-10" db="EMBL/GenBank/DDBJ databases">
        <title>Genomics of the genus Arcobacter.</title>
        <authorList>
            <person name="Perez-Cataluna A."/>
            <person name="Figueras M.J."/>
        </authorList>
    </citation>
    <scope>NUCLEOTIDE SEQUENCE [LARGE SCALE GENOMIC DNA]</scope>
    <source>
        <strain evidence="9 10">CECT 9230</strain>
    </source>
</reference>
<comment type="caution">
    <text evidence="9">The sequence shown here is derived from an EMBL/GenBank/DDBJ whole genome shotgun (WGS) entry which is preliminary data.</text>
</comment>
<evidence type="ECO:0000256" key="4">
    <source>
        <dbReference type="ARBA" id="ARBA00023002"/>
    </source>
</evidence>
<dbReference type="AlphaFoldDB" id="A0A366MS27"/>
<evidence type="ECO:0000313" key="9">
    <source>
        <dbReference type="EMBL" id="RBQ28142.1"/>
    </source>
</evidence>
<dbReference type="InterPro" id="IPR006067">
    <property type="entry name" value="NO2/SO3_Rdtase_4Fe4S_dom"/>
</dbReference>
<dbReference type="Pfam" id="PF01077">
    <property type="entry name" value="NIR_SIR"/>
    <property type="match status" value="1"/>
</dbReference>
<evidence type="ECO:0000259" key="7">
    <source>
        <dbReference type="Pfam" id="PF01077"/>
    </source>
</evidence>
<evidence type="ECO:0000256" key="6">
    <source>
        <dbReference type="ARBA" id="ARBA00023014"/>
    </source>
</evidence>
<dbReference type="EMBL" id="PDKB01000022">
    <property type="protein sequence ID" value="RBQ28142.1"/>
    <property type="molecule type" value="Genomic_DNA"/>
</dbReference>
<dbReference type="Pfam" id="PF03460">
    <property type="entry name" value="NIR_SIR_ferr"/>
    <property type="match status" value="1"/>
</dbReference>
<sequence>MSSNINLEKLKKEKSNLDILGDIYFYAVFAELIPEEDLERFKWYGIYAQDEKQTLFTLRIPLALGELNIEQLKAISLISKKFSDDNLNFLKEQKIEFKNLKISSLPEIFNILKDIKLNSFFETGHTIRRVLTCPVNGVDPSQIFDVEELAKKLNETFVGNRNFANLPNKLQIALSGYEEGCDVGFLPDLSFNAAQFSKDKIIFSVNILGKHIGFINSSQIINTTRAVANIYKDYGNREELEKSTFEYFVKDLGLGTFCDILESMCDYKLQSNNQLAQNTNPRKPRLGINKSATKDFSFIGCKIEHKSLNSTILDNLINILESFEAKRVKITHKANIIILDVPTKNASILAKELENIGFNSNI</sequence>
<keyword evidence="1" id="KW-0004">4Fe-4S</keyword>
<dbReference type="InterPro" id="IPR045854">
    <property type="entry name" value="NO2/SO3_Rdtase_4Fe4S_sf"/>
</dbReference>
<feature type="domain" description="Nitrite/sulphite reductase 4Fe-4S" evidence="7">
    <location>
        <begin position="124"/>
        <end position="262"/>
    </location>
</feature>
<evidence type="ECO:0000259" key="8">
    <source>
        <dbReference type="Pfam" id="PF03460"/>
    </source>
</evidence>
<feature type="domain" description="Nitrite/Sulfite reductase ferredoxin-like" evidence="8">
    <location>
        <begin position="50"/>
        <end position="114"/>
    </location>
</feature>
<dbReference type="GO" id="GO:0051539">
    <property type="term" value="F:4 iron, 4 sulfur cluster binding"/>
    <property type="evidence" value="ECO:0007669"/>
    <property type="project" value="UniProtKB-KW"/>
</dbReference>
<keyword evidence="4" id="KW-0560">Oxidoreductase</keyword>
<dbReference type="Gene3D" id="3.30.413.10">
    <property type="entry name" value="Sulfite Reductase Hemoprotein, domain 1"/>
    <property type="match status" value="1"/>
</dbReference>
<dbReference type="PANTHER" id="PTHR32439:SF9">
    <property type="entry name" value="BLR3264 PROTEIN"/>
    <property type="match status" value="1"/>
</dbReference>
<keyword evidence="5" id="KW-0408">Iron</keyword>
<gene>
    <name evidence="9" type="ORF">CRU91_10690</name>
</gene>
<evidence type="ECO:0000313" key="10">
    <source>
        <dbReference type="Proteomes" id="UP000252669"/>
    </source>
</evidence>
<name>A0A366MS27_9BACT</name>
<keyword evidence="6" id="KW-0411">Iron-sulfur</keyword>
<dbReference type="InterPro" id="IPR005117">
    <property type="entry name" value="NiRdtase/SiRdtase_haem-b_fer"/>
</dbReference>
<evidence type="ECO:0000256" key="2">
    <source>
        <dbReference type="ARBA" id="ARBA00022617"/>
    </source>
</evidence>
<dbReference type="SUPFAM" id="SSF55124">
    <property type="entry name" value="Nitrite/Sulfite reductase N-terminal domain-like"/>
    <property type="match status" value="2"/>
</dbReference>
<proteinExistence type="predicted"/>
<dbReference type="GO" id="GO:0020037">
    <property type="term" value="F:heme binding"/>
    <property type="evidence" value="ECO:0007669"/>
    <property type="project" value="InterPro"/>
</dbReference>
<evidence type="ECO:0000256" key="5">
    <source>
        <dbReference type="ARBA" id="ARBA00023004"/>
    </source>
</evidence>
<organism evidence="9 10">
    <name type="scientific">Aliarcobacter vitoriensis</name>
    <dbReference type="NCBI Taxonomy" id="2011099"/>
    <lineage>
        <taxon>Bacteria</taxon>
        <taxon>Pseudomonadati</taxon>
        <taxon>Campylobacterota</taxon>
        <taxon>Epsilonproteobacteria</taxon>
        <taxon>Campylobacterales</taxon>
        <taxon>Arcobacteraceae</taxon>
        <taxon>Aliarcobacter</taxon>
    </lineage>
</organism>
<evidence type="ECO:0000256" key="1">
    <source>
        <dbReference type="ARBA" id="ARBA00022485"/>
    </source>
</evidence>
<protein>
    <submittedName>
        <fullName evidence="9">Sulfite reductase</fullName>
    </submittedName>
</protein>
<evidence type="ECO:0000256" key="3">
    <source>
        <dbReference type="ARBA" id="ARBA00022723"/>
    </source>
</evidence>
<dbReference type="RefSeq" id="WP_113895213.1">
    <property type="nucleotide sequence ID" value="NZ_JANJGA010000021.1"/>
</dbReference>
<dbReference type="OrthoDB" id="5342187at2"/>
<accession>A0A366MS27</accession>
<keyword evidence="2" id="KW-0349">Heme</keyword>
<dbReference type="GO" id="GO:0016491">
    <property type="term" value="F:oxidoreductase activity"/>
    <property type="evidence" value="ECO:0007669"/>
    <property type="project" value="UniProtKB-KW"/>
</dbReference>